<dbReference type="Proteomes" id="UP000596099">
    <property type="component" value="Chromosome"/>
</dbReference>
<dbReference type="EMBL" id="AP024270">
    <property type="protein sequence ID" value="BCP65970.1"/>
    <property type="molecule type" value="Genomic_DNA"/>
</dbReference>
<dbReference type="Gene3D" id="3.40.50.300">
    <property type="entry name" value="P-loop containing nucleotide triphosphate hydrolases"/>
    <property type="match status" value="1"/>
</dbReference>
<organism evidence="2 3">
    <name type="scientific">Thermus thermophilus</name>
    <dbReference type="NCBI Taxonomy" id="274"/>
    <lineage>
        <taxon>Bacteria</taxon>
        <taxon>Thermotogati</taxon>
        <taxon>Deinococcota</taxon>
        <taxon>Deinococci</taxon>
        <taxon>Thermales</taxon>
        <taxon>Thermaceae</taxon>
        <taxon>Thermus</taxon>
    </lineage>
</organism>
<proteinExistence type="predicted"/>
<dbReference type="RefSeq" id="WP_201351335.1">
    <property type="nucleotide sequence ID" value="NZ_AP024270.1"/>
</dbReference>
<dbReference type="InterPro" id="IPR027417">
    <property type="entry name" value="P-loop_NTPase"/>
</dbReference>
<reference evidence="3" key="1">
    <citation type="submission" date="2021-01" db="EMBL/GenBank/DDBJ databases">
        <title>Complete Genome Sequence of Thermus thermophilus Strain HB5018, Isolated from Mine Onsen Hot Spring.</title>
        <authorList>
            <person name="Miyazaki K."/>
            <person name="Moriya T."/>
            <person name="Nemoto N."/>
            <person name="Oshima T."/>
            <person name="Yura K."/>
            <person name="Bessho Y."/>
        </authorList>
    </citation>
    <scope>NUCLEOTIDE SEQUENCE [LARGE SCALE GENOMIC DNA]</scope>
    <source>
        <strain evidence="3">HB5018</strain>
    </source>
</reference>
<gene>
    <name evidence="2" type="ORF">TthHB5018_09040</name>
</gene>
<accession>A0A7R7TDM1</accession>
<evidence type="ECO:0000313" key="3">
    <source>
        <dbReference type="Proteomes" id="UP000596099"/>
    </source>
</evidence>
<dbReference type="SUPFAM" id="SSF52540">
    <property type="entry name" value="P-loop containing nucleoside triphosphate hydrolases"/>
    <property type="match status" value="1"/>
</dbReference>
<dbReference type="Pfam" id="PF13481">
    <property type="entry name" value="AAA_25"/>
    <property type="match status" value="1"/>
</dbReference>
<evidence type="ECO:0008006" key="4">
    <source>
        <dbReference type="Google" id="ProtNLM"/>
    </source>
</evidence>
<name>A0A7R7TDM1_THETH</name>
<protein>
    <recommendedName>
        <fullName evidence="4">AAA+ ATPase domain-containing protein</fullName>
    </recommendedName>
</protein>
<evidence type="ECO:0000313" key="2">
    <source>
        <dbReference type="EMBL" id="BCP65970.1"/>
    </source>
</evidence>
<feature type="region of interest" description="Disordered" evidence="1">
    <location>
        <begin position="349"/>
        <end position="411"/>
    </location>
</feature>
<evidence type="ECO:0000256" key="1">
    <source>
        <dbReference type="SAM" id="MobiDB-lite"/>
    </source>
</evidence>
<dbReference type="AlphaFoldDB" id="A0A7R7TDM1"/>
<sequence length="411" mass="44668">MAVKRLLLPPEPPEVEWGVEGLFPRGYVSLVFAHQGQGKTRLVSFLAVQAARPEGRGLFAKRRVRHGRVVILDADDPGGLGYALWINRFLKAYEDADRGLVDLRSVEGGLTPEDVAALEAELKEDPPAFLVLDAFSSAFLGVDVVKPHLVHAPMRALTALAHSLNTTLILLDHVGKLAPGQSVAQKGALGSVVKLASPRAAFALERMPPREVEGRDVVKLTCVKQSYAPLPPPIGLELVWLQEEEGCYFKPYPLPEGQSLEEKAEAVILLVLQEAGEEGIPRKELLEEAVRRANVSERTAKAALSALRGRGAVEVVELPGRGAPRVYRLANCVVSFAQNRENAVQDEADFGQSRLPKMDGGTKNAVQDRADFGQSDEEGQKFSETPLAENPGLAENPPSPEGGIEEEWIWL</sequence>